<dbReference type="SUPFAM" id="SSF54637">
    <property type="entry name" value="Thioesterase/thiol ester dehydrase-isomerase"/>
    <property type="match status" value="1"/>
</dbReference>
<proteinExistence type="inferred from homology"/>
<protein>
    <recommendedName>
        <fullName evidence="5">Thioesterase/thiol ester dehydrase-isomerase</fullName>
    </recommendedName>
</protein>
<dbReference type="InParanoid" id="A0A165Q4P5"/>
<dbReference type="InterPro" id="IPR051490">
    <property type="entry name" value="THEM6_lcsJ_thioesterase"/>
</dbReference>
<evidence type="ECO:0008006" key="5">
    <source>
        <dbReference type="Google" id="ProtNLM"/>
    </source>
</evidence>
<dbReference type="EMBL" id="KV425885">
    <property type="protein sequence ID" value="KZW03072.1"/>
    <property type="molecule type" value="Genomic_DNA"/>
</dbReference>
<dbReference type="OrthoDB" id="265761at2759"/>
<feature type="compositionally biased region" description="Basic and acidic residues" evidence="2">
    <location>
        <begin position="195"/>
        <end position="205"/>
    </location>
</feature>
<evidence type="ECO:0000256" key="2">
    <source>
        <dbReference type="SAM" id="MobiDB-lite"/>
    </source>
</evidence>
<feature type="region of interest" description="Disordered" evidence="2">
    <location>
        <begin position="195"/>
        <end position="216"/>
    </location>
</feature>
<dbReference type="Pfam" id="PF13279">
    <property type="entry name" value="4HBT_2"/>
    <property type="match status" value="1"/>
</dbReference>
<dbReference type="Gene3D" id="3.10.129.10">
    <property type="entry name" value="Hotdog Thioesterase"/>
    <property type="match status" value="1"/>
</dbReference>
<comment type="similarity">
    <text evidence="1">Belongs to the lcsJ thioesterase family.</text>
</comment>
<evidence type="ECO:0000313" key="4">
    <source>
        <dbReference type="Proteomes" id="UP000077266"/>
    </source>
</evidence>
<gene>
    <name evidence="3" type="ORF">EXIGLDRAFT_728598</name>
</gene>
<dbReference type="AlphaFoldDB" id="A0A165Q4P5"/>
<dbReference type="PANTHER" id="PTHR12475:SF4">
    <property type="entry name" value="PROTEIN THEM6"/>
    <property type="match status" value="1"/>
</dbReference>
<name>A0A165Q4P5_EXIGL</name>
<organism evidence="3 4">
    <name type="scientific">Exidia glandulosa HHB12029</name>
    <dbReference type="NCBI Taxonomy" id="1314781"/>
    <lineage>
        <taxon>Eukaryota</taxon>
        <taxon>Fungi</taxon>
        <taxon>Dikarya</taxon>
        <taxon>Basidiomycota</taxon>
        <taxon>Agaricomycotina</taxon>
        <taxon>Agaricomycetes</taxon>
        <taxon>Auriculariales</taxon>
        <taxon>Exidiaceae</taxon>
        <taxon>Exidia</taxon>
    </lineage>
</organism>
<dbReference type="InterPro" id="IPR029069">
    <property type="entry name" value="HotDog_dom_sf"/>
</dbReference>
<dbReference type="Proteomes" id="UP000077266">
    <property type="component" value="Unassembled WGS sequence"/>
</dbReference>
<sequence length="409" mass="44902">MLALGVLLLHYRSWPGYWHLRVFKPLITLRIRALLFLTYIRLCTLLIRAARALRLPGIPSRPTPPILSLGIPGAKQQFIASIAQKALSEEEGPMSASVVQRWKGWAGLDDCDWNWHLSNSAYAKNFDYARTDFLASFLAPFLADGGAPALGSTEFYFLKEVPIAKRYEIEVRIGGWDDKWLYVYGRYVSRKTAAERRKEKGKAKATDTATPATPTPRERVVPFLNFKPVTASASTASATPIQVKGLGDVKDLSASFTTAADDTDVQSVQSMASVSSASTVELALDEAAALSASSASDVRSPHHRAGTDDDQAEWTVHAIGMASYAFKTRYSRRSVPPALVLAACGFGSGSGPTPTPWDRMQRMRFGGAPDDAQKFWAGGWAEGEAWWDEVAQKWEAGRVRGMAQVQRRA</sequence>
<reference evidence="3 4" key="1">
    <citation type="journal article" date="2016" name="Mol. Biol. Evol.">
        <title>Comparative Genomics of Early-Diverging Mushroom-Forming Fungi Provides Insights into the Origins of Lignocellulose Decay Capabilities.</title>
        <authorList>
            <person name="Nagy L.G."/>
            <person name="Riley R."/>
            <person name="Tritt A."/>
            <person name="Adam C."/>
            <person name="Daum C."/>
            <person name="Floudas D."/>
            <person name="Sun H."/>
            <person name="Yadav J.S."/>
            <person name="Pangilinan J."/>
            <person name="Larsson K.H."/>
            <person name="Matsuura K."/>
            <person name="Barry K."/>
            <person name="Labutti K."/>
            <person name="Kuo R."/>
            <person name="Ohm R.A."/>
            <person name="Bhattacharya S.S."/>
            <person name="Shirouzu T."/>
            <person name="Yoshinaga Y."/>
            <person name="Martin F.M."/>
            <person name="Grigoriev I.V."/>
            <person name="Hibbett D.S."/>
        </authorList>
    </citation>
    <scope>NUCLEOTIDE SEQUENCE [LARGE SCALE GENOMIC DNA]</scope>
    <source>
        <strain evidence="3 4">HHB12029</strain>
    </source>
</reference>
<accession>A0A165Q4P5</accession>
<keyword evidence="4" id="KW-1185">Reference proteome</keyword>
<evidence type="ECO:0000256" key="1">
    <source>
        <dbReference type="ARBA" id="ARBA00038476"/>
    </source>
</evidence>
<dbReference type="PANTHER" id="PTHR12475">
    <property type="match status" value="1"/>
</dbReference>
<evidence type="ECO:0000313" key="3">
    <source>
        <dbReference type="EMBL" id="KZW03072.1"/>
    </source>
</evidence>